<evidence type="ECO:0000313" key="10">
    <source>
        <dbReference type="Proteomes" id="UP001258017"/>
    </source>
</evidence>
<dbReference type="GO" id="GO:0004518">
    <property type="term" value="F:nuclease activity"/>
    <property type="evidence" value="ECO:0007669"/>
    <property type="project" value="UniProtKB-KW"/>
</dbReference>
<evidence type="ECO:0000256" key="2">
    <source>
        <dbReference type="ARBA" id="ARBA00004123"/>
    </source>
</evidence>
<gene>
    <name evidence="9" type="ORF">KPH14_008490</name>
</gene>
<name>A0AAD9VLE6_9HYME</name>
<dbReference type="InterPro" id="IPR027806">
    <property type="entry name" value="HARBI1_dom"/>
</dbReference>
<reference evidence="9" key="2">
    <citation type="journal article" date="2023" name="Commun. Biol.">
        <title>Intrasexual cuticular hydrocarbon dimorphism in a wasp sheds light on hydrocarbon biosynthesis genes in Hymenoptera.</title>
        <authorList>
            <person name="Moris V.C."/>
            <person name="Podsiadlowski L."/>
            <person name="Martin S."/>
            <person name="Oeyen J.P."/>
            <person name="Donath A."/>
            <person name="Petersen M."/>
            <person name="Wilbrandt J."/>
            <person name="Misof B."/>
            <person name="Liedtke D."/>
            <person name="Thamm M."/>
            <person name="Scheiner R."/>
            <person name="Schmitt T."/>
            <person name="Niehuis O."/>
        </authorList>
    </citation>
    <scope>NUCLEOTIDE SEQUENCE</scope>
    <source>
        <strain evidence="9">GBR_01_08_01A</strain>
    </source>
</reference>
<dbReference type="PANTHER" id="PTHR22930">
    <property type="match status" value="1"/>
</dbReference>
<keyword evidence="6" id="KW-0378">Hydrolase</keyword>
<dbReference type="EMBL" id="JAIFRP010000108">
    <property type="protein sequence ID" value="KAK2579091.1"/>
    <property type="molecule type" value="Genomic_DNA"/>
</dbReference>
<dbReference type="PANTHER" id="PTHR22930:SF269">
    <property type="entry name" value="NUCLEASE HARBI1-LIKE PROTEIN"/>
    <property type="match status" value="1"/>
</dbReference>
<comment type="caution">
    <text evidence="9">The sequence shown here is derived from an EMBL/GenBank/DDBJ whole genome shotgun (WGS) entry which is preliminary data.</text>
</comment>
<evidence type="ECO:0000256" key="3">
    <source>
        <dbReference type="ARBA" id="ARBA00006958"/>
    </source>
</evidence>
<feature type="domain" description="DDE Tnp4" evidence="8">
    <location>
        <begin position="39"/>
        <end position="204"/>
    </location>
</feature>
<dbReference type="AlphaFoldDB" id="A0AAD9VLE6"/>
<dbReference type="GO" id="GO:0046872">
    <property type="term" value="F:metal ion binding"/>
    <property type="evidence" value="ECO:0007669"/>
    <property type="project" value="UniProtKB-KW"/>
</dbReference>
<dbReference type="Pfam" id="PF13359">
    <property type="entry name" value="DDE_Tnp_4"/>
    <property type="match status" value="1"/>
</dbReference>
<dbReference type="Proteomes" id="UP001258017">
    <property type="component" value="Unassembled WGS sequence"/>
</dbReference>
<evidence type="ECO:0000313" key="9">
    <source>
        <dbReference type="EMBL" id="KAK2579091.1"/>
    </source>
</evidence>
<accession>A0AAD9VLE6</accession>
<evidence type="ECO:0000256" key="7">
    <source>
        <dbReference type="ARBA" id="ARBA00023242"/>
    </source>
</evidence>
<dbReference type="GO" id="GO:0016787">
    <property type="term" value="F:hydrolase activity"/>
    <property type="evidence" value="ECO:0007669"/>
    <property type="project" value="UniProtKB-KW"/>
</dbReference>
<dbReference type="GO" id="GO:0005634">
    <property type="term" value="C:nucleus"/>
    <property type="evidence" value="ECO:0007669"/>
    <property type="project" value="UniProtKB-SubCell"/>
</dbReference>
<evidence type="ECO:0000256" key="5">
    <source>
        <dbReference type="ARBA" id="ARBA00022723"/>
    </source>
</evidence>
<proteinExistence type="inferred from homology"/>
<keyword evidence="4" id="KW-0540">Nuclease</keyword>
<comment type="cofactor">
    <cofactor evidence="1">
        <name>a divalent metal cation</name>
        <dbReference type="ChEBI" id="CHEBI:60240"/>
    </cofactor>
</comment>
<protein>
    <recommendedName>
        <fullName evidence="8">DDE Tnp4 domain-containing protein</fullName>
    </recommendedName>
</protein>
<comment type="similarity">
    <text evidence="3">Belongs to the HARBI1 family.</text>
</comment>
<evidence type="ECO:0000259" key="8">
    <source>
        <dbReference type="Pfam" id="PF13359"/>
    </source>
</evidence>
<keyword evidence="7" id="KW-0539">Nucleus</keyword>
<keyword evidence="5" id="KW-0479">Metal-binding</keyword>
<reference evidence="9" key="1">
    <citation type="submission" date="2021-08" db="EMBL/GenBank/DDBJ databases">
        <authorList>
            <person name="Misof B."/>
            <person name="Oliver O."/>
            <person name="Podsiadlowski L."/>
            <person name="Donath A."/>
            <person name="Peters R."/>
            <person name="Mayer C."/>
            <person name="Rust J."/>
            <person name="Gunkel S."/>
            <person name="Lesny P."/>
            <person name="Martin S."/>
            <person name="Oeyen J.P."/>
            <person name="Petersen M."/>
            <person name="Panagiotis P."/>
            <person name="Wilbrandt J."/>
            <person name="Tanja T."/>
        </authorList>
    </citation>
    <scope>NUCLEOTIDE SEQUENCE</scope>
    <source>
        <strain evidence="9">GBR_01_08_01A</strain>
        <tissue evidence="9">Thorax + abdomen</tissue>
    </source>
</reference>
<evidence type="ECO:0000256" key="1">
    <source>
        <dbReference type="ARBA" id="ARBA00001968"/>
    </source>
</evidence>
<evidence type="ECO:0000256" key="6">
    <source>
        <dbReference type="ARBA" id="ARBA00022801"/>
    </source>
</evidence>
<dbReference type="InterPro" id="IPR045249">
    <property type="entry name" value="HARBI1-like"/>
</dbReference>
<keyword evidence="10" id="KW-1185">Reference proteome</keyword>
<evidence type="ECO:0000256" key="4">
    <source>
        <dbReference type="ARBA" id="ARBA00022722"/>
    </source>
</evidence>
<sequence>MLHPYVFEFHRLPRSSHEWIKIAEEFNSTWNFPQCLGAIDGKHVVIQSPVHSGSEFINYKGTFSIVLLALVDADYNFIFVDCGCQGRISDGGVYRNTELYQKICRNELDLPLPERLPLKEDEIPYVLIADSAFALTVNMMKPYAGNHNKESKERVFNYRLSRARRIVENVFGVMSFLFRVLRKPILLHHDKVTNIVMTCVLLRNYLRRSKKSRSIYTPVGIFDTDDEDIIQSGSWRNDHEGVSSLLPLRAIPRRAAIDAKTVRDKFAEYFVTNGAVSWQNNY</sequence>
<comment type="subcellular location">
    <subcellularLocation>
        <location evidence="2">Nucleus</location>
    </subcellularLocation>
</comment>
<organism evidence="9 10">
    <name type="scientific">Odynerus spinipes</name>
    <dbReference type="NCBI Taxonomy" id="1348599"/>
    <lineage>
        <taxon>Eukaryota</taxon>
        <taxon>Metazoa</taxon>
        <taxon>Ecdysozoa</taxon>
        <taxon>Arthropoda</taxon>
        <taxon>Hexapoda</taxon>
        <taxon>Insecta</taxon>
        <taxon>Pterygota</taxon>
        <taxon>Neoptera</taxon>
        <taxon>Endopterygota</taxon>
        <taxon>Hymenoptera</taxon>
        <taxon>Apocrita</taxon>
        <taxon>Aculeata</taxon>
        <taxon>Vespoidea</taxon>
        <taxon>Vespidae</taxon>
        <taxon>Eumeninae</taxon>
        <taxon>Odynerus</taxon>
    </lineage>
</organism>